<dbReference type="Gene3D" id="3.90.1150.10">
    <property type="entry name" value="Aspartate Aminotransferase, domain 1"/>
    <property type="match status" value="1"/>
</dbReference>
<dbReference type="SUPFAM" id="SSF53383">
    <property type="entry name" value="PLP-dependent transferases"/>
    <property type="match status" value="1"/>
</dbReference>
<keyword evidence="2 3" id="KW-0663">Pyridoxal phosphate</keyword>
<dbReference type="CDD" id="cd00610">
    <property type="entry name" value="OAT_like"/>
    <property type="match status" value="1"/>
</dbReference>
<gene>
    <name evidence="4" type="ORF">A2863_04710</name>
</gene>
<name>A0A1F7Y3L0_9BACT</name>
<dbReference type="InterPro" id="IPR005814">
    <property type="entry name" value="Aminotrans_3"/>
</dbReference>
<dbReference type="InterPro" id="IPR049704">
    <property type="entry name" value="Aminotrans_3_PPA_site"/>
</dbReference>
<organism evidence="4 5">
    <name type="scientific">Candidatus Woesebacteria bacterium RIFCSPHIGHO2_01_FULL_38_9b</name>
    <dbReference type="NCBI Taxonomy" id="1802493"/>
    <lineage>
        <taxon>Bacteria</taxon>
        <taxon>Candidatus Woeseibacteriota</taxon>
    </lineage>
</organism>
<dbReference type="Pfam" id="PF00202">
    <property type="entry name" value="Aminotran_3"/>
    <property type="match status" value="1"/>
</dbReference>
<dbReference type="GO" id="GO:0030170">
    <property type="term" value="F:pyridoxal phosphate binding"/>
    <property type="evidence" value="ECO:0007669"/>
    <property type="project" value="InterPro"/>
</dbReference>
<reference evidence="4 5" key="1">
    <citation type="journal article" date="2016" name="Nat. Commun.">
        <title>Thousands of microbial genomes shed light on interconnected biogeochemical processes in an aquifer system.</title>
        <authorList>
            <person name="Anantharaman K."/>
            <person name="Brown C.T."/>
            <person name="Hug L.A."/>
            <person name="Sharon I."/>
            <person name="Castelle C.J."/>
            <person name="Probst A.J."/>
            <person name="Thomas B.C."/>
            <person name="Singh A."/>
            <person name="Wilkins M.J."/>
            <person name="Karaoz U."/>
            <person name="Brodie E.L."/>
            <person name="Williams K.H."/>
            <person name="Hubbard S.S."/>
            <person name="Banfield J.F."/>
        </authorList>
    </citation>
    <scope>NUCLEOTIDE SEQUENCE [LARGE SCALE GENOMIC DNA]</scope>
</reference>
<dbReference type="InterPro" id="IPR015422">
    <property type="entry name" value="PyrdxlP-dep_Trfase_small"/>
</dbReference>
<accession>A0A1F7Y3L0</accession>
<evidence type="ECO:0000256" key="1">
    <source>
        <dbReference type="ARBA" id="ARBA00008954"/>
    </source>
</evidence>
<proteinExistence type="inferred from homology"/>
<dbReference type="EMBL" id="MGGF01000020">
    <property type="protein sequence ID" value="OGM21917.1"/>
    <property type="molecule type" value="Genomic_DNA"/>
</dbReference>
<dbReference type="GO" id="GO:0008483">
    <property type="term" value="F:transaminase activity"/>
    <property type="evidence" value="ECO:0007669"/>
    <property type="project" value="InterPro"/>
</dbReference>
<comment type="similarity">
    <text evidence="1 3">Belongs to the class-III pyridoxal-phosphate-dependent aminotransferase family.</text>
</comment>
<comment type="caution">
    <text evidence="4">The sequence shown here is derived from an EMBL/GenBank/DDBJ whole genome shotgun (WGS) entry which is preliminary data.</text>
</comment>
<dbReference type="InterPro" id="IPR015424">
    <property type="entry name" value="PyrdxlP-dep_Trfase"/>
</dbReference>
<evidence type="ECO:0000313" key="5">
    <source>
        <dbReference type="Proteomes" id="UP000178750"/>
    </source>
</evidence>
<protein>
    <recommendedName>
        <fullName evidence="6">Aminotransferase class III</fullName>
    </recommendedName>
</protein>
<dbReference type="InterPro" id="IPR015421">
    <property type="entry name" value="PyrdxlP-dep_Trfase_major"/>
</dbReference>
<evidence type="ECO:0000256" key="2">
    <source>
        <dbReference type="ARBA" id="ARBA00022898"/>
    </source>
</evidence>
<evidence type="ECO:0000256" key="3">
    <source>
        <dbReference type="RuleBase" id="RU003560"/>
    </source>
</evidence>
<evidence type="ECO:0008006" key="6">
    <source>
        <dbReference type="Google" id="ProtNLM"/>
    </source>
</evidence>
<dbReference type="AlphaFoldDB" id="A0A1F7Y3L0"/>
<dbReference type="PIRSF" id="PIRSF000521">
    <property type="entry name" value="Transaminase_4ab_Lys_Orn"/>
    <property type="match status" value="1"/>
</dbReference>
<dbReference type="Gene3D" id="3.40.640.10">
    <property type="entry name" value="Type I PLP-dependent aspartate aminotransferase-like (Major domain)"/>
    <property type="match status" value="1"/>
</dbReference>
<dbReference type="PROSITE" id="PS00600">
    <property type="entry name" value="AA_TRANSFER_CLASS_3"/>
    <property type="match status" value="1"/>
</dbReference>
<dbReference type="PANTHER" id="PTHR43094">
    <property type="entry name" value="AMINOTRANSFERASE"/>
    <property type="match status" value="1"/>
</dbReference>
<evidence type="ECO:0000313" key="4">
    <source>
        <dbReference type="EMBL" id="OGM21917.1"/>
    </source>
</evidence>
<sequence length="416" mass="46157">MLKNRIIYNEYSAWTFNISKAKDSYIWTDKGKKLIDFTSGWNVTNLGWNNPEVTEALIKQAKKNHYAPMWTADYVQEEYAMALTNELPKELKAVGRATGGTEANEEALKTARAFIGKKKIIGFKNTYHGQSFGTMSIGYLPEYVTAISPLVGDFIQIDFPETYRNDSGDKEILNTFSKKLEQLLVNKDVAAVICEAGIVSGWGDMKVAPVGFVKEVRRLTNKYGALMILDEVGTGFSRCGMLFGMQIEEVVPDIATFAKGMSNGAFAIGAMVTTKEIADKTFNKSNVTSTFGWIPIGCAASLKTLQIHKRDKIWQKVAKDGLYLEELIQKELRNNPSVGDVRGLGMEIGIEIVLDRKTKSKNPALLKKIINVARENGLHLVGDNESVIQLMPPLTIDRASLDKGLEILVETINNVI</sequence>
<dbReference type="Proteomes" id="UP000178750">
    <property type="component" value="Unassembled WGS sequence"/>
</dbReference>
<dbReference type="PANTHER" id="PTHR43094:SF1">
    <property type="entry name" value="AMINOTRANSFERASE CLASS-III"/>
    <property type="match status" value="1"/>
</dbReference>